<feature type="region of interest" description="Disordered" evidence="1">
    <location>
        <begin position="33"/>
        <end position="56"/>
    </location>
</feature>
<protein>
    <recommendedName>
        <fullName evidence="4">Transposase</fullName>
    </recommendedName>
</protein>
<dbReference type="Proteomes" id="UP000516424">
    <property type="component" value="Chromosome"/>
</dbReference>
<sequence length="56" mass="6259">MELPEHILHPSKACRLKSCTPKKEDSELRTLMDVPRKSGGSTGFSQTVYQQARIAT</sequence>
<evidence type="ECO:0000256" key="1">
    <source>
        <dbReference type="SAM" id="MobiDB-lite"/>
    </source>
</evidence>
<evidence type="ECO:0000313" key="2">
    <source>
        <dbReference type="EMBL" id="BCK76145.1"/>
    </source>
</evidence>
<evidence type="ECO:0000313" key="3">
    <source>
        <dbReference type="Proteomes" id="UP000516424"/>
    </source>
</evidence>
<name>A0AB33IGI0_ACEAC</name>
<gene>
    <name evidence="2" type="ORF">EMQ_1751</name>
</gene>
<keyword evidence="3" id="KW-1185">Reference proteome</keyword>
<dbReference type="AlphaFoldDB" id="A0AB33IGI0"/>
<reference evidence="2 3" key="1">
    <citation type="journal article" date="2011" name="Microbiology">
        <title>Transcriptome response to different carbon sources in Acetobacter aceti.</title>
        <authorList>
            <person name="Sakurai K."/>
            <person name="Arai H."/>
            <person name="Ishii M."/>
            <person name="Igarashi Y."/>
        </authorList>
    </citation>
    <scope>NUCLEOTIDE SEQUENCE [LARGE SCALE GENOMIC DNA]</scope>
    <source>
        <strain evidence="2 3">NBRC 14818</strain>
    </source>
</reference>
<proteinExistence type="predicted"/>
<organism evidence="2 3">
    <name type="scientific">Acetobacter aceti NBRC 14818</name>
    <dbReference type="NCBI Taxonomy" id="887700"/>
    <lineage>
        <taxon>Bacteria</taxon>
        <taxon>Pseudomonadati</taxon>
        <taxon>Pseudomonadota</taxon>
        <taxon>Alphaproteobacteria</taxon>
        <taxon>Acetobacterales</taxon>
        <taxon>Acetobacteraceae</taxon>
        <taxon>Acetobacter</taxon>
        <taxon>Acetobacter subgen. Acetobacter</taxon>
    </lineage>
</organism>
<evidence type="ECO:0008006" key="4">
    <source>
        <dbReference type="Google" id="ProtNLM"/>
    </source>
</evidence>
<accession>A0AB33IGI0</accession>
<dbReference type="EMBL" id="AP023410">
    <property type="protein sequence ID" value="BCK76145.1"/>
    <property type="molecule type" value="Genomic_DNA"/>
</dbReference>